<proteinExistence type="predicted"/>
<comment type="caution">
    <text evidence="2">The sequence shown here is derived from an EMBL/GenBank/DDBJ whole genome shotgun (WGS) entry which is preliminary data.</text>
</comment>
<protein>
    <submittedName>
        <fullName evidence="2">Uncharacterized protein</fullName>
    </submittedName>
</protein>
<gene>
    <name evidence="2" type="ORF">KME32_01015</name>
</gene>
<name>A0A951UFC8_9NOST</name>
<evidence type="ECO:0000256" key="1">
    <source>
        <dbReference type="SAM" id="MobiDB-lite"/>
    </source>
</evidence>
<evidence type="ECO:0000313" key="3">
    <source>
        <dbReference type="Proteomes" id="UP000715781"/>
    </source>
</evidence>
<feature type="region of interest" description="Disordered" evidence="1">
    <location>
        <begin position="1"/>
        <end position="59"/>
    </location>
</feature>
<accession>A0A951UFC8</accession>
<feature type="compositionally biased region" description="Low complexity" evidence="1">
    <location>
        <begin position="44"/>
        <end position="53"/>
    </location>
</feature>
<reference evidence="2" key="1">
    <citation type="submission" date="2021-05" db="EMBL/GenBank/DDBJ databases">
        <authorList>
            <person name="Pietrasiak N."/>
            <person name="Ward R."/>
            <person name="Stajich J.E."/>
            <person name="Kurbessoian T."/>
        </authorList>
    </citation>
    <scope>NUCLEOTIDE SEQUENCE</scope>
    <source>
        <strain evidence="2">JT2-VF2</strain>
    </source>
</reference>
<dbReference type="AlphaFoldDB" id="A0A951UFC8"/>
<sequence length="59" mass="5890">MLSSKLKDRPQEEKLPGGATDGYAGVSRHSPQVGEPAHGGGSPSGASGVGLPPRVYTGC</sequence>
<dbReference type="EMBL" id="JAHHHN010000001">
    <property type="protein sequence ID" value="MBW4559730.1"/>
    <property type="molecule type" value="Genomic_DNA"/>
</dbReference>
<reference evidence="2" key="2">
    <citation type="journal article" date="2022" name="Microbiol. Resour. Announc.">
        <title>Metagenome Sequencing to Explore Phylogenomics of Terrestrial Cyanobacteria.</title>
        <authorList>
            <person name="Ward R.D."/>
            <person name="Stajich J.E."/>
            <person name="Johansen J.R."/>
            <person name="Huntemann M."/>
            <person name="Clum A."/>
            <person name="Foster B."/>
            <person name="Foster B."/>
            <person name="Roux S."/>
            <person name="Palaniappan K."/>
            <person name="Varghese N."/>
            <person name="Mukherjee S."/>
            <person name="Reddy T.B.K."/>
            <person name="Daum C."/>
            <person name="Copeland A."/>
            <person name="Chen I.A."/>
            <person name="Ivanova N.N."/>
            <person name="Kyrpides N.C."/>
            <person name="Shapiro N."/>
            <person name="Eloe-Fadrosh E.A."/>
            <person name="Pietrasiak N."/>
        </authorList>
    </citation>
    <scope>NUCLEOTIDE SEQUENCE</scope>
    <source>
        <strain evidence="2">JT2-VF2</strain>
    </source>
</reference>
<organism evidence="2 3">
    <name type="scientific">Mojavia pulchra JT2-VF2</name>
    <dbReference type="NCBI Taxonomy" id="287848"/>
    <lineage>
        <taxon>Bacteria</taxon>
        <taxon>Bacillati</taxon>
        <taxon>Cyanobacteriota</taxon>
        <taxon>Cyanophyceae</taxon>
        <taxon>Nostocales</taxon>
        <taxon>Nostocaceae</taxon>
    </lineage>
</organism>
<evidence type="ECO:0000313" key="2">
    <source>
        <dbReference type="EMBL" id="MBW4559730.1"/>
    </source>
</evidence>
<feature type="compositionally biased region" description="Basic and acidic residues" evidence="1">
    <location>
        <begin position="1"/>
        <end position="15"/>
    </location>
</feature>
<dbReference type="Proteomes" id="UP000715781">
    <property type="component" value="Unassembled WGS sequence"/>
</dbReference>